<comment type="similarity">
    <text evidence="5">Belongs to the UreE family.</text>
</comment>
<evidence type="ECO:0000256" key="1">
    <source>
        <dbReference type="ARBA" id="ARBA00004496"/>
    </source>
</evidence>
<dbReference type="Pfam" id="PF02814">
    <property type="entry name" value="UreE_N"/>
    <property type="match status" value="1"/>
</dbReference>
<name>A0A1Y5RU77_9RHOB</name>
<dbReference type="OrthoDB" id="9802215at2"/>
<sequence>MSPLPVAQSHAHPPHATPPAARVALTYEGRLLRRRRLEADDGTAFLVDFPATASLDAGDAFVLEDGRLIEVLAAPEALLEVRGGNLTRLAWHIGNRHTPCEIAEDRLWIQADHVLAKMLETLGASVRPVERPFRPEGGAYGHGRTFGHAHGHGHEHGHEHAPDHAHG</sequence>
<feature type="domain" description="UreE urease accessory N-terminal" evidence="7">
    <location>
        <begin position="5"/>
        <end position="69"/>
    </location>
</feature>
<dbReference type="GO" id="GO:0016151">
    <property type="term" value="F:nickel cation binding"/>
    <property type="evidence" value="ECO:0007669"/>
    <property type="project" value="UniProtKB-UniRule"/>
</dbReference>
<dbReference type="RefSeq" id="WP_085867473.1">
    <property type="nucleotide sequence ID" value="NZ_FWFQ01000004.1"/>
</dbReference>
<dbReference type="GO" id="GO:0065003">
    <property type="term" value="P:protein-containing complex assembly"/>
    <property type="evidence" value="ECO:0007669"/>
    <property type="project" value="InterPro"/>
</dbReference>
<comment type="function">
    <text evidence="5">Involved in urease metallocenter assembly. Binds nickel. Probably functions as a nickel donor during metallocenter assembly.</text>
</comment>
<dbReference type="GO" id="GO:0051082">
    <property type="term" value="F:unfolded protein binding"/>
    <property type="evidence" value="ECO:0007669"/>
    <property type="project" value="UniProtKB-UniRule"/>
</dbReference>
<keyword evidence="4 5" id="KW-0143">Chaperone</keyword>
<evidence type="ECO:0000256" key="3">
    <source>
        <dbReference type="ARBA" id="ARBA00022596"/>
    </source>
</evidence>
<dbReference type="InterPro" id="IPR007864">
    <property type="entry name" value="UreE_C_dom"/>
</dbReference>
<dbReference type="PIRSF" id="PIRSF036402">
    <property type="entry name" value="Ureas_acces_UreE"/>
    <property type="match status" value="1"/>
</dbReference>
<dbReference type="SMART" id="SM00988">
    <property type="entry name" value="UreE_N"/>
    <property type="match status" value="1"/>
</dbReference>
<gene>
    <name evidence="8" type="primary">ureE1</name>
    <name evidence="5" type="synonym">ureE</name>
    <name evidence="8" type="ORF">PSA7680_00917</name>
</gene>
<dbReference type="InterPro" id="IPR012406">
    <property type="entry name" value="UreE"/>
</dbReference>
<evidence type="ECO:0000313" key="9">
    <source>
        <dbReference type="Proteomes" id="UP000193409"/>
    </source>
</evidence>
<reference evidence="8 9" key="1">
    <citation type="submission" date="2017-03" db="EMBL/GenBank/DDBJ databases">
        <authorList>
            <person name="Afonso C.L."/>
            <person name="Miller P.J."/>
            <person name="Scott M.A."/>
            <person name="Spackman E."/>
            <person name="Goraichik I."/>
            <person name="Dimitrov K.M."/>
            <person name="Suarez D.L."/>
            <person name="Swayne D.E."/>
        </authorList>
    </citation>
    <scope>NUCLEOTIDE SEQUENCE [LARGE SCALE GENOMIC DNA]</scope>
    <source>
        <strain evidence="8 9">CECT 7680</strain>
    </source>
</reference>
<dbReference type="SUPFAM" id="SSF69287">
    <property type="entry name" value="Urease metallochaperone UreE, N-terminal domain"/>
    <property type="match status" value="1"/>
</dbReference>
<evidence type="ECO:0000256" key="6">
    <source>
        <dbReference type="SAM" id="MobiDB-lite"/>
    </source>
</evidence>
<proteinExistence type="inferred from homology"/>
<keyword evidence="9" id="KW-1185">Reference proteome</keyword>
<dbReference type="GO" id="GO:0005737">
    <property type="term" value="C:cytoplasm"/>
    <property type="evidence" value="ECO:0007669"/>
    <property type="project" value="UniProtKB-SubCell"/>
</dbReference>
<dbReference type="SUPFAM" id="SSF69737">
    <property type="entry name" value="Urease metallochaperone UreE, C-terminal domain"/>
    <property type="match status" value="1"/>
</dbReference>
<comment type="subcellular location">
    <subcellularLocation>
        <location evidence="1 5">Cytoplasm</location>
    </subcellularLocation>
</comment>
<evidence type="ECO:0000256" key="4">
    <source>
        <dbReference type="ARBA" id="ARBA00023186"/>
    </source>
</evidence>
<dbReference type="Pfam" id="PF05194">
    <property type="entry name" value="UreE_C"/>
    <property type="match status" value="1"/>
</dbReference>
<feature type="compositionally biased region" description="Basic and acidic residues" evidence="6">
    <location>
        <begin position="152"/>
        <end position="167"/>
    </location>
</feature>
<dbReference type="InterPro" id="IPR004029">
    <property type="entry name" value="UreE_N"/>
</dbReference>
<feature type="region of interest" description="Disordered" evidence="6">
    <location>
        <begin position="144"/>
        <end position="167"/>
    </location>
</feature>
<dbReference type="GO" id="GO:0019627">
    <property type="term" value="P:urea metabolic process"/>
    <property type="evidence" value="ECO:0007669"/>
    <property type="project" value="InterPro"/>
</dbReference>
<evidence type="ECO:0000259" key="7">
    <source>
        <dbReference type="SMART" id="SM00988"/>
    </source>
</evidence>
<dbReference type="CDD" id="cd00571">
    <property type="entry name" value="UreE"/>
    <property type="match status" value="1"/>
</dbReference>
<dbReference type="Gene3D" id="2.60.260.20">
    <property type="entry name" value="Urease metallochaperone UreE, N-terminal domain"/>
    <property type="match status" value="1"/>
</dbReference>
<evidence type="ECO:0000313" key="8">
    <source>
        <dbReference type="EMBL" id="SLN22759.1"/>
    </source>
</evidence>
<dbReference type="Gene3D" id="3.30.70.790">
    <property type="entry name" value="UreE, C-terminal domain"/>
    <property type="match status" value="1"/>
</dbReference>
<dbReference type="InterPro" id="IPR036118">
    <property type="entry name" value="UreE_N_sf"/>
</dbReference>
<evidence type="ECO:0000256" key="2">
    <source>
        <dbReference type="ARBA" id="ARBA00022490"/>
    </source>
</evidence>
<dbReference type="GO" id="GO:0006457">
    <property type="term" value="P:protein folding"/>
    <property type="evidence" value="ECO:0007669"/>
    <property type="project" value="InterPro"/>
</dbReference>
<dbReference type="HAMAP" id="MF_00822">
    <property type="entry name" value="UreE"/>
    <property type="match status" value="1"/>
</dbReference>
<keyword evidence="3 5" id="KW-0533">Nickel</keyword>
<dbReference type="AlphaFoldDB" id="A0A1Y5RU77"/>
<evidence type="ECO:0000256" key="5">
    <source>
        <dbReference type="HAMAP-Rule" id="MF_00822"/>
    </source>
</evidence>
<dbReference type="EMBL" id="FWFQ01000004">
    <property type="protein sequence ID" value="SLN22759.1"/>
    <property type="molecule type" value="Genomic_DNA"/>
</dbReference>
<keyword evidence="2 5" id="KW-0963">Cytoplasm</keyword>
<accession>A0A1Y5RU77</accession>
<dbReference type="Proteomes" id="UP000193409">
    <property type="component" value="Unassembled WGS sequence"/>
</dbReference>
<protein>
    <recommendedName>
        <fullName evidence="5">Urease accessory protein UreE</fullName>
    </recommendedName>
</protein>
<organism evidence="8 9">
    <name type="scientific">Pseudoruegeria aquimaris</name>
    <dbReference type="NCBI Taxonomy" id="393663"/>
    <lineage>
        <taxon>Bacteria</taxon>
        <taxon>Pseudomonadati</taxon>
        <taxon>Pseudomonadota</taxon>
        <taxon>Alphaproteobacteria</taxon>
        <taxon>Rhodobacterales</taxon>
        <taxon>Roseobacteraceae</taxon>
        <taxon>Pseudoruegeria</taxon>
    </lineage>
</organism>